<dbReference type="AlphaFoldDB" id="A0A8V5FG68"/>
<keyword evidence="9" id="KW-0325">Glycoprotein</keyword>
<evidence type="ECO:0000256" key="8">
    <source>
        <dbReference type="ARBA" id="ARBA00023170"/>
    </source>
</evidence>
<reference evidence="12" key="2">
    <citation type="submission" date="2025-08" db="UniProtKB">
        <authorList>
            <consortium name="Ensembl"/>
        </authorList>
    </citation>
    <scope>IDENTIFICATION</scope>
</reference>
<feature type="region of interest" description="Disordered" evidence="11">
    <location>
        <begin position="234"/>
        <end position="287"/>
    </location>
</feature>
<evidence type="ECO:0000256" key="7">
    <source>
        <dbReference type="ARBA" id="ARBA00023157"/>
    </source>
</evidence>
<keyword evidence="6" id="KW-0472">Membrane</keyword>
<evidence type="ECO:0000313" key="12">
    <source>
        <dbReference type="Ensembl" id="ENSMUNP00000025746.1"/>
    </source>
</evidence>
<name>A0A8V5FG68_MELUD</name>
<evidence type="ECO:0000256" key="9">
    <source>
        <dbReference type="ARBA" id="ARBA00023180"/>
    </source>
</evidence>
<dbReference type="InterPro" id="IPR051713">
    <property type="entry name" value="T-cell_Activation_Regulation"/>
</dbReference>
<evidence type="ECO:0000256" key="3">
    <source>
        <dbReference type="ARBA" id="ARBA00022692"/>
    </source>
</evidence>
<evidence type="ECO:0000256" key="10">
    <source>
        <dbReference type="ARBA" id="ARBA00023319"/>
    </source>
</evidence>
<reference evidence="12" key="1">
    <citation type="submission" date="2020-03" db="EMBL/GenBank/DDBJ databases">
        <title>Melopsittacus undulatus (budgerigar) genome, bMelUnd1, maternal haplotype with Z.</title>
        <authorList>
            <person name="Gedman G."/>
            <person name="Mountcastle J."/>
            <person name="Haase B."/>
            <person name="Formenti G."/>
            <person name="Wright T."/>
            <person name="Apodaca J."/>
            <person name="Pelan S."/>
            <person name="Chow W."/>
            <person name="Rhie A."/>
            <person name="Howe K."/>
            <person name="Fedrigo O."/>
            <person name="Jarvis E.D."/>
        </authorList>
    </citation>
    <scope>NUCLEOTIDE SEQUENCE [LARGE SCALE GENOMIC DNA]</scope>
</reference>
<evidence type="ECO:0000256" key="6">
    <source>
        <dbReference type="ARBA" id="ARBA00023136"/>
    </source>
</evidence>
<dbReference type="SUPFAM" id="SSF48726">
    <property type="entry name" value="Immunoglobulin"/>
    <property type="match status" value="1"/>
</dbReference>
<feature type="compositionally biased region" description="Basic residues" evidence="11">
    <location>
        <begin position="234"/>
        <end position="248"/>
    </location>
</feature>
<keyword evidence="7" id="KW-1015">Disulfide bond</keyword>
<evidence type="ECO:0000256" key="4">
    <source>
        <dbReference type="ARBA" id="ARBA00022729"/>
    </source>
</evidence>
<dbReference type="Ensembl" id="ENSMUNT00000026140.1">
    <property type="protein sequence ID" value="ENSMUNP00000025746.1"/>
    <property type="gene ID" value="ENSMUNG00000019125.1"/>
</dbReference>
<evidence type="ECO:0000256" key="2">
    <source>
        <dbReference type="ARBA" id="ARBA00022475"/>
    </source>
</evidence>
<evidence type="ECO:0000256" key="11">
    <source>
        <dbReference type="SAM" id="MobiDB-lite"/>
    </source>
</evidence>
<sequence>MNASPEVHVHAGFIAGLIALEKIIVSKLRENTTLSCIYRERELHLKDQWVYWQIDYDKEECTVVHALISGQDNESEQCIHLKKRTQSFWDRLENGDFSLLLLNISQSDEHTYKCVVLEKAEYTSMVHQAEVVLSLAAGYSQPVPSGPIGNSDSTGEEMTFSCRSGNGYPDHLPPSELMIIPQSNGTYSTFSTLKNNRPTSTSIIFYSLLIGVIKTSVHYNYTTTSVKTTISHSTVHKTRKLLQKKKTNKNNPKTPKQTNQTKKKNPKLLESFNSSASSRVHDFQKAL</sequence>
<dbReference type="GO" id="GO:0007166">
    <property type="term" value="P:cell surface receptor signaling pathway"/>
    <property type="evidence" value="ECO:0007669"/>
    <property type="project" value="TreeGrafter"/>
</dbReference>
<dbReference type="InterPro" id="IPR013106">
    <property type="entry name" value="Ig_V-set"/>
</dbReference>
<feature type="compositionally biased region" description="Low complexity" evidence="11">
    <location>
        <begin position="249"/>
        <end position="260"/>
    </location>
</feature>
<dbReference type="Proteomes" id="UP000694405">
    <property type="component" value="Chromosome 2"/>
</dbReference>
<dbReference type="InterPro" id="IPR036179">
    <property type="entry name" value="Ig-like_dom_sf"/>
</dbReference>
<organism evidence="12 13">
    <name type="scientific">Melopsittacus undulatus</name>
    <name type="common">Budgerigar</name>
    <name type="synonym">Psittacus undulatus</name>
    <dbReference type="NCBI Taxonomy" id="13146"/>
    <lineage>
        <taxon>Eukaryota</taxon>
        <taxon>Metazoa</taxon>
        <taxon>Chordata</taxon>
        <taxon>Craniata</taxon>
        <taxon>Vertebrata</taxon>
        <taxon>Euteleostomi</taxon>
        <taxon>Archelosauria</taxon>
        <taxon>Archosauria</taxon>
        <taxon>Dinosauria</taxon>
        <taxon>Saurischia</taxon>
        <taxon>Theropoda</taxon>
        <taxon>Coelurosauria</taxon>
        <taxon>Aves</taxon>
        <taxon>Neognathae</taxon>
        <taxon>Neoaves</taxon>
        <taxon>Telluraves</taxon>
        <taxon>Australaves</taxon>
        <taxon>Psittaciformes</taxon>
        <taxon>Psittaculidae</taxon>
        <taxon>Melopsittacus</taxon>
    </lineage>
</organism>
<comment type="subcellular location">
    <subcellularLocation>
        <location evidence="1">Cell membrane</location>
        <topology evidence="1">Single-pass type I membrane protein</topology>
    </subcellularLocation>
</comment>
<dbReference type="InterPro" id="IPR013783">
    <property type="entry name" value="Ig-like_fold"/>
</dbReference>
<keyword evidence="10" id="KW-0393">Immunoglobulin domain</keyword>
<keyword evidence="13" id="KW-1185">Reference proteome</keyword>
<dbReference type="GO" id="GO:0071222">
    <property type="term" value="P:cellular response to lipopolysaccharide"/>
    <property type="evidence" value="ECO:0007669"/>
    <property type="project" value="TreeGrafter"/>
</dbReference>
<dbReference type="GO" id="GO:0042130">
    <property type="term" value="P:negative regulation of T cell proliferation"/>
    <property type="evidence" value="ECO:0007669"/>
    <property type="project" value="TreeGrafter"/>
</dbReference>
<dbReference type="GO" id="GO:0031295">
    <property type="term" value="P:T cell costimulation"/>
    <property type="evidence" value="ECO:0007669"/>
    <property type="project" value="TreeGrafter"/>
</dbReference>
<protein>
    <submittedName>
        <fullName evidence="12">Uncharacterized protein</fullName>
    </submittedName>
</protein>
<evidence type="ECO:0000256" key="5">
    <source>
        <dbReference type="ARBA" id="ARBA00022989"/>
    </source>
</evidence>
<reference evidence="12" key="3">
    <citation type="submission" date="2025-09" db="UniProtKB">
        <authorList>
            <consortium name="Ensembl"/>
        </authorList>
    </citation>
    <scope>IDENTIFICATION</scope>
</reference>
<dbReference type="Gene3D" id="2.60.40.10">
    <property type="entry name" value="Immunoglobulins"/>
    <property type="match status" value="1"/>
</dbReference>
<dbReference type="GO" id="GO:0042102">
    <property type="term" value="P:positive regulation of T cell proliferation"/>
    <property type="evidence" value="ECO:0007669"/>
    <property type="project" value="TreeGrafter"/>
</dbReference>
<evidence type="ECO:0000256" key="1">
    <source>
        <dbReference type="ARBA" id="ARBA00004251"/>
    </source>
</evidence>
<keyword evidence="4" id="KW-0732">Signal</keyword>
<dbReference type="PROSITE" id="PS50835">
    <property type="entry name" value="IG_LIKE"/>
    <property type="match status" value="1"/>
</dbReference>
<evidence type="ECO:0000313" key="13">
    <source>
        <dbReference type="Proteomes" id="UP000694405"/>
    </source>
</evidence>
<keyword evidence="8" id="KW-0675">Receptor</keyword>
<dbReference type="Pfam" id="PF07686">
    <property type="entry name" value="V-set"/>
    <property type="match status" value="1"/>
</dbReference>
<dbReference type="GO" id="GO:0009897">
    <property type="term" value="C:external side of plasma membrane"/>
    <property type="evidence" value="ECO:0007669"/>
    <property type="project" value="TreeGrafter"/>
</dbReference>
<dbReference type="PANTHER" id="PTHR25466">
    <property type="entry name" value="T-LYMPHOCYTE ACTIVATION ANTIGEN"/>
    <property type="match status" value="1"/>
</dbReference>
<proteinExistence type="predicted"/>
<dbReference type="InterPro" id="IPR007110">
    <property type="entry name" value="Ig-like_dom"/>
</dbReference>
<dbReference type="PANTHER" id="PTHR25466:SF2">
    <property type="entry name" value="T-LYMPHOCYTE ACTIVATION ANTIGEN CD86"/>
    <property type="match status" value="1"/>
</dbReference>
<accession>A0A8V5FG68</accession>
<keyword evidence="3" id="KW-0812">Transmembrane</keyword>
<keyword evidence="5" id="KW-1133">Transmembrane helix</keyword>
<dbReference type="GO" id="GO:0006955">
    <property type="term" value="P:immune response"/>
    <property type="evidence" value="ECO:0007669"/>
    <property type="project" value="TreeGrafter"/>
</dbReference>
<keyword evidence="2" id="KW-1003">Cell membrane</keyword>